<organism evidence="1 2">
    <name type="scientific">Salicibibacter kimchii</name>
    <dbReference type="NCBI Taxonomy" id="2099786"/>
    <lineage>
        <taxon>Bacteria</taxon>
        <taxon>Bacillati</taxon>
        <taxon>Bacillota</taxon>
        <taxon>Bacilli</taxon>
        <taxon>Bacillales</taxon>
        <taxon>Bacillaceae</taxon>
        <taxon>Salicibibacter</taxon>
    </lineage>
</organism>
<dbReference type="InterPro" id="IPR020908">
    <property type="entry name" value="UPF0738"/>
</dbReference>
<dbReference type="OrthoDB" id="2966478at2"/>
<keyword evidence="2" id="KW-1185">Reference proteome</keyword>
<evidence type="ECO:0000313" key="1">
    <source>
        <dbReference type="EMBL" id="AXF55666.1"/>
    </source>
</evidence>
<dbReference type="Proteomes" id="UP000252100">
    <property type="component" value="Chromosome"/>
</dbReference>
<dbReference type="AlphaFoldDB" id="A0A345BXI5"/>
<dbReference type="EMBL" id="CP031092">
    <property type="protein sequence ID" value="AXF55666.1"/>
    <property type="molecule type" value="Genomic_DNA"/>
</dbReference>
<reference evidence="1 2" key="1">
    <citation type="journal article" date="2018" name="J. Microbiol.">
        <title>Salicibibacter kimchii gen. nov., sp. nov., a moderately halophilic and alkalitolerant bacterium in the family Bacillaceae, isolated from kimchi.</title>
        <authorList>
            <person name="Jang J.Y."/>
            <person name="Oh Y.J."/>
            <person name="Lim S.K."/>
            <person name="Park H.K."/>
            <person name="Lee C."/>
            <person name="Kim J.Y."/>
            <person name="Lee M.A."/>
            <person name="Choi H.J."/>
        </authorList>
    </citation>
    <scope>NUCLEOTIDE SEQUENCE [LARGE SCALE GENOMIC DNA]</scope>
    <source>
        <strain evidence="1 2">NKC1-1</strain>
    </source>
</reference>
<dbReference type="RefSeq" id="WP_114371750.1">
    <property type="nucleotide sequence ID" value="NZ_CP031092.1"/>
</dbReference>
<accession>A0A345BXI5</accession>
<dbReference type="KEGG" id="rue:DT065_06275"/>
<sequence length="123" mass="14079">MDVMNVKVARHKEDGLYLETDRNPEQPLIPTGRLLADSDNFALVYIFDSEGVFVQVHISEGFWPELNKSHLERTPIYLDTSSVEFADIHEELDMFLDIIQGNNNYGPEMVSAVEKHFPIPTDN</sequence>
<name>A0A345BXI5_9BACI</name>
<evidence type="ECO:0000313" key="2">
    <source>
        <dbReference type="Proteomes" id="UP000252100"/>
    </source>
</evidence>
<protein>
    <submittedName>
        <fullName evidence="1">Uncharacterized protein</fullName>
    </submittedName>
</protein>
<proteinExistence type="predicted"/>
<gene>
    <name evidence="1" type="ORF">DT065_06275</name>
</gene>
<dbReference type="Pfam" id="PF19785">
    <property type="entry name" value="UPF0738"/>
    <property type="match status" value="1"/>
</dbReference>